<dbReference type="Proteomes" id="UP000198224">
    <property type="component" value="Chromosome I"/>
</dbReference>
<keyword evidence="3" id="KW-1185">Reference proteome</keyword>
<name>A0A1C4VB42_9ACTN</name>
<dbReference type="EMBL" id="LT607409">
    <property type="protein sequence ID" value="SCE80955.1"/>
    <property type="molecule type" value="Genomic_DNA"/>
</dbReference>
<gene>
    <name evidence="2" type="ORF">GA0070612_1241</name>
</gene>
<reference evidence="3" key="1">
    <citation type="submission" date="2016-06" db="EMBL/GenBank/DDBJ databases">
        <authorList>
            <person name="Varghese N."/>
            <person name="Submissions Spin"/>
        </authorList>
    </citation>
    <scope>NUCLEOTIDE SEQUENCE [LARGE SCALE GENOMIC DNA]</scope>
    <source>
        <strain evidence="3">DSM 45160</strain>
    </source>
</reference>
<feature type="region of interest" description="Disordered" evidence="1">
    <location>
        <begin position="72"/>
        <end position="247"/>
    </location>
</feature>
<feature type="compositionally biased region" description="Basic and acidic residues" evidence="1">
    <location>
        <begin position="206"/>
        <end position="217"/>
    </location>
</feature>
<evidence type="ECO:0000313" key="3">
    <source>
        <dbReference type="Proteomes" id="UP000198224"/>
    </source>
</evidence>
<feature type="compositionally biased region" description="Low complexity" evidence="1">
    <location>
        <begin position="104"/>
        <end position="113"/>
    </location>
</feature>
<sequence>MRAERLSHPEPPPPALRAAAGRSAVRRTPQARPLGTRIACAPSTVIVSRETAHSTASGCSRSVGLLTIDRPSSAPIQSQQRQPENRASQNRRPALSVGRRRRFGSASLAASRSASDDRCPPAGPASGRSTAHSDQVGLRRAVRHKRALDAGPTGDLADAPPATRHPPAASCQPPFTTRHPPPASRHSPPAVRLPPGHQPRTTGPFHVERRGNAERPRTPMGNAAAVGGEESALAPLLLDANDPDDPL</sequence>
<dbReference type="AlphaFoldDB" id="A0A1C4VB42"/>
<organism evidence="2 3">
    <name type="scientific">Micromonospora chokoriensis</name>
    <dbReference type="NCBI Taxonomy" id="356851"/>
    <lineage>
        <taxon>Bacteria</taxon>
        <taxon>Bacillati</taxon>
        <taxon>Actinomycetota</taxon>
        <taxon>Actinomycetes</taxon>
        <taxon>Micromonosporales</taxon>
        <taxon>Micromonosporaceae</taxon>
        <taxon>Micromonospora</taxon>
    </lineage>
</organism>
<protein>
    <submittedName>
        <fullName evidence="2">Uncharacterized protein</fullName>
    </submittedName>
</protein>
<proteinExistence type="predicted"/>
<evidence type="ECO:0000313" key="2">
    <source>
        <dbReference type="EMBL" id="SCE80955.1"/>
    </source>
</evidence>
<accession>A0A1C4VB42</accession>
<feature type="compositionally biased region" description="Low complexity" evidence="1">
    <location>
        <begin position="16"/>
        <end position="27"/>
    </location>
</feature>
<feature type="compositionally biased region" description="Polar residues" evidence="1">
    <location>
        <begin position="74"/>
        <end position="91"/>
    </location>
</feature>
<feature type="region of interest" description="Disordered" evidence="1">
    <location>
        <begin position="1"/>
        <end position="36"/>
    </location>
</feature>
<evidence type="ECO:0000256" key="1">
    <source>
        <dbReference type="SAM" id="MobiDB-lite"/>
    </source>
</evidence>